<protein>
    <recommendedName>
        <fullName evidence="5">OCA domain-containing protein</fullName>
    </recommendedName>
</protein>
<dbReference type="GO" id="GO:0003713">
    <property type="term" value="F:transcription coactivator activity"/>
    <property type="evidence" value="ECO:0007669"/>
    <property type="project" value="TreeGrafter"/>
</dbReference>
<accession>A0AAY5LAC9</accession>
<feature type="domain" description="OCA" evidence="5">
    <location>
        <begin position="7"/>
        <end position="29"/>
    </location>
</feature>
<feature type="region of interest" description="Disordered" evidence="4">
    <location>
        <begin position="29"/>
        <end position="48"/>
    </location>
</feature>
<dbReference type="InterPro" id="IPR047571">
    <property type="entry name" value="OCA"/>
</dbReference>
<feature type="region of interest" description="Disordered" evidence="4">
    <location>
        <begin position="170"/>
        <end position="197"/>
    </location>
</feature>
<dbReference type="KEGG" id="els:105024047"/>
<dbReference type="Ensembl" id="ENSELUT00000109425.1">
    <property type="protein sequence ID" value="ENSELUP00000095767.1"/>
    <property type="gene ID" value="ENSELUG00000036235.1"/>
</dbReference>
<keyword evidence="7" id="KW-1185">Reference proteome</keyword>
<reference evidence="6" key="3">
    <citation type="submission" date="2025-09" db="UniProtKB">
        <authorList>
            <consortium name="Ensembl"/>
        </authorList>
    </citation>
    <scope>IDENTIFICATION</scope>
</reference>
<organism evidence="6 7">
    <name type="scientific">Esox lucius</name>
    <name type="common">Northern pike</name>
    <dbReference type="NCBI Taxonomy" id="8010"/>
    <lineage>
        <taxon>Eukaryota</taxon>
        <taxon>Metazoa</taxon>
        <taxon>Chordata</taxon>
        <taxon>Craniata</taxon>
        <taxon>Vertebrata</taxon>
        <taxon>Euteleostomi</taxon>
        <taxon>Actinopterygii</taxon>
        <taxon>Neopterygii</taxon>
        <taxon>Teleostei</taxon>
        <taxon>Protacanthopterygii</taxon>
        <taxon>Esociformes</taxon>
        <taxon>Esocidae</taxon>
        <taxon>Esox</taxon>
    </lineage>
</organism>
<dbReference type="AlphaFoldDB" id="A0AAY5LAC9"/>
<evidence type="ECO:0000259" key="5">
    <source>
        <dbReference type="PROSITE" id="PS52003"/>
    </source>
</evidence>
<keyword evidence="1" id="KW-0805">Transcription regulation</keyword>
<dbReference type="GO" id="GO:0070974">
    <property type="term" value="F:POU domain binding"/>
    <property type="evidence" value="ECO:0007669"/>
    <property type="project" value="InterPro"/>
</dbReference>
<dbReference type="GO" id="GO:0043565">
    <property type="term" value="F:sequence-specific DNA binding"/>
    <property type="evidence" value="ECO:0007669"/>
    <property type="project" value="TreeGrafter"/>
</dbReference>
<dbReference type="PANTHER" id="PTHR28376:SF1">
    <property type="entry name" value="POU DOMAIN CLASS 2-ASSOCIATING FACTOR 2"/>
    <property type="match status" value="1"/>
</dbReference>
<dbReference type="GO" id="GO:0005634">
    <property type="term" value="C:nucleus"/>
    <property type="evidence" value="ECO:0007669"/>
    <property type="project" value="TreeGrafter"/>
</dbReference>
<evidence type="ECO:0000256" key="4">
    <source>
        <dbReference type="SAM" id="MobiDB-lite"/>
    </source>
</evidence>
<reference evidence="6 7" key="1">
    <citation type="submission" date="2020-02" db="EMBL/GenBank/DDBJ databases">
        <title>Esox lucius (northern pike) genome, fEsoLuc1, primary haplotype.</title>
        <authorList>
            <person name="Myers G."/>
            <person name="Karagic N."/>
            <person name="Meyer A."/>
            <person name="Pippel M."/>
            <person name="Reichard M."/>
            <person name="Winkler S."/>
            <person name="Tracey A."/>
            <person name="Sims Y."/>
            <person name="Howe K."/>
            <person name="Rhie A."/>
            <person name="Formenti G."/>
            <person name="Durbin R."/>
            <person name="Fedrigo O."/>
            <person name="Jarvis E.D."/>
        </authorList>
    </citation>
    <scope>NUCLEOTIDE SEQUENCE [LARGE SCALE GENOMIC DNA]</scope>
</reference>
<feature type="compositionally biased region" description="Polar residues" evidence="4">
    <location>
        <begin position="38"/>
        <end position="47"/>
    </location>
</feature>
<dbReference type="PANTHER" id="PTHR28376">
    <property type="entry name" value="RGD1562914"/>
    <property type="match status" value="1"/>
</dbReference>
<keyword evidence="2" id="KW-0010">Activator</keyword>
<dbReference type="GeneTree" id="ENSGT00940000167856"/>
<evidence type="ECO:0000256" key="1">
    <source>
        <dbReference type="ARBA" id="ARBA00023015"/>
    </source>
</evidence>
<evidence type="ECO:0000256" key="2">
    <source>
        <dbReference type="ARBA" id="ARBA00023159"/>
    </source>
</evidence>
<dbReference type="PROSITE" id="PS52003">
    <property type="entry name" value="OCA"/>
    <property type="match status" value="1"/>
</dbReference>
<name>A0AAY5LAC9_ESOLU</name>
<evidence type="ECO:0000256" key="3">
    <source>
        <dbReference type="ARBA" id="ARBA00023163"/>
    </source>
</evidence>
<dbReference type="RefSeq" id="XP_028977673.1">
    <property type="nucleotide sequence ID" value="XM_029121840.2"/>
</dbReference>
<proteinExistence type="predicted"/>
<dbReference type="InterPro" id="IPR037655">
    <property type="entry name" value="POU2AF2"/>
</dbReference>
<feature type="compositionally biased region" description="Polar residues" evidence="4">
    <location>
        <begin position="186"/>
        <end position="197"/>
    </location>
</feature>
<keyword evidence="3" id="KW-0804">Transcription</keyword>
<sequence>METEYSKGIYQGVRVKHTVKDLLAEKRQRLTNGPEHSGGTSSQSSFVQMPGSHMIPGYYGMRRPFISDSEFSSEIYSTPFGSKPVGCDSSATSGYTSLTDSYYPETLRDYCSAAFTTGGNPIFPSSALSTLLPHFHGESPQFLLRDSQEQTVAHPETQGEGLCADGLNSVTSVPASLPSPDPPSQYNPRSRSSSMGSVQPCYVHPLEEGHYHTTYPATCTFTCPPYVTVSSNPACKIAPLATEGSDSSLPTHSHPLTHTHLWAKEDGGSSWSPYEIRRSY</sequence>
<dbReference type="Pfam" id="PF17721">
    <property type="entry name" value="POU2AF2"/>
    <property type="match status" value="1"/>
</dbReference>
<reference evidence="6" key="2">
    <citation type="submission" date="2025-08" db="UniProtKB">
        <authorList>
            <consortium name="Ensembl"/>
        </authorList>
    </citation>
    <scope>IDENTIFICATION</scope>
</reference>
<dbReference type="Proteomes" id="UP000265140">
    <property type="component" value="Chromosome 1"/>
</dbReference>
<evidence type="ECO:0000313" key="7">
    <source>
        <dbReference type="Proteomes" id="UP000265140"/>
    </source>
</evidence>
<evidence type="ECO:0000313" key="6">
    <source>
        <dbReference type="Ensembl" id="ENSELUP00000095767.1"/>
    </source>
</evidence>
<dbReference type="GeneID" id="105024047"/>